<evidence type="ECO:0000256" key="1">
    <source>
        <dbReference type="ARBA" id="ARBA00001946"/>
    </source>
</evidence>
<proteinExistence type="inferred from homology"/>
<dbReference type="Gene3D" id="1.10.30.50">
    <property type="match status" value="1"/>
</dbReference>
<evidence type="ECO:0000256" key="3">
    <source>
        <dbReference type="ARBA" id="ARBA00022722"/>
    </source>
</evidence>
<dbReference type="Pfam" id="PF18541">
    <property type="entry name" value="RuvC_III"/>
    <property type="match status" value="1"/>
</dbReference>
<dbReference type="RefSeq" id="WP_050006338.1">
    <property type="nucleotide sequence ID" value="NZ_JXXK01000033.1"/>
</dbReference>
<feature type="binding site" evidence="13">
    <location>
        <position position="509"/>
    </location>
    <ligand>
        <name>Mg(2+)</name>
        <dbReference type="ChEBI" id="CHEBI:18420"/>
        <label>1</label>
    </ligand>
</feature>
<feature type="binding site" evidence="13">
    <location>
        <position position="513"/>
    </location>
    <ligand>
        <name>Mg(2+)</name>
        <dbReference type="ChEBI" id="CHEBI:18420"/>
        <label>2</label>
    </ligand>
</feature>
<feature type="binding site" evidence="13">
    <location>
        <position position="513"/>
    </location>
    <ligand>
        <name>Mg(2+)</name>
        <dbReference type="ChEBI" id="CHEBI:18420"/>
        <label>1</label>
    </ligand>
</feature>
<dbReference type="PATRIC" id="fig|1550024.3.peg.3758"/>
<comment type="caution">
    <text evidence="15">The sequence shown here is derived from an EMBL/GenBank/DDBJ whole genome shotgun (WGS) entry which is preliminary data.</text>
</comment>
<dbReference type="Pfam" id="PF13395">
    <property type="entry name" value="HNH_4"/>
    <property type="match status" value="1"/>
</dbReference>
<sequence length="1084" mass="122326">MKNTLYGIGLDIGVASVGWAVVGLNGTGEPVGLHRLGVRIFDKAEQPKTGESLAAPRRMARGMRRRLRRKALRRADVYALLERSGLSTREALAHMFEAGGLEDIYALRTRALDEPVGKAEFSRILLHLAQRRGFKSNRRTASDGEDGRLLAAVNENRRRMAQGGWRTVGEMLYRHEAFALHKRNKADEYLSTVGRDMVAEEASLLFQRQRELGCAWATPELQAEYLSILLRQRSFDEGPGGNSPYGGNQVEKMVGRCTFEPDEPRAAKAAYSFEYFSLLQKINHIRLVENGETRPLTQQQRQQLLSLAHKTPDVSLARIRKELALPETVQFNGVRCRANETLEESEKKEKFACLPAYHKMRKALDGVVKGRISSLSISQRDAAATALSLYKNEDTLRAKLTEAGFQAPEIDALAGLTGFSKFGHLSLKACRKLIPHLEQGLTYDQACSAAGYDFKGHGAGERAFTLPAAAPEMEQITSPVVRRAVAQTIKVVNGIIREMDASPAWVRIELARELSKTFGERQEMDRSMRENAAQNERLMQELRDTFHLLSPTGQDLVKYRLWKEQDGVCAYSLRRLDVERLFEPGYVDVDHIVPYSLSFDDRRSNKVLVLSSENRQKGNRLPLQYLQGKRREDFIVWTNSSVRDYRKRQNLLREKLSGDEAEGFRQRNLQDTQHMARFLYNYISDHLAFAQSEALGKKRVFAVSGAVTSHLRKRWGLSKVRADGDLHHALDAAVIACTTDGMIRRISGYYGHIEGEYLQDADGAGSQHARTKERFPAPWPRFRDELIVRLSEQPGEHLLDINPEFYCEYGTEHIRPVFVSRMPRRKVTGPGHKETIKGAAAADEGLLTVRKALTELKLDKDGEIKDYYMPSSDTLLYEALKAQLRRFGGDSKKAFAEPFYKPKADGTPGPLVRKVKTTEKATLTVPVHGGAASNDTMVRVDVFLVPGDGYYWVPVYTADTLKPELPNRAVVQGKPYSEWKEMREEDFIFSLYPNDLVYVEHKSGLKFTLQNADSTLEKTRTQTSAFVYFVGGSISTASITIRTHDNAYGIPSLGVKTLKTFHKYQVDVLGNVFPVHKETRQKFR</sequence>
<keyword evidence="16" id="KW-1185">Reference proteome</keyword>
<dbReference type="InterPro" id="IPR036397">
    <property type="entry name" value="RNaseH_sf"/>
</dbReference>
<dbReference type="GO" id="GO:0003723">
    <property type="term" value="F:RNA binding"/>
    <property type="evidence" value="ECO:0007669"/>
    <property type="project" value="UniProtKB-UniRule"/>
</dbReference>
<keyword evidence="8 13" id="KW-0694">RNA-binding</keyword>
<evidence type="ECO:0000256" key="4">
    <source>
        <dbReference type="ARBA" id="ARBA00022723"/>
    </source>
</evidence>
<keyword evidence="5 13" id="KW-0255">Endonuclease</keyword>
<dbReference type="GO" id="GO:0004519">
    <property type="term" value="F:endonuclease activity"/>
    <property type="evidence" value="ECO:0007669"/>
    <property type="project" value="UniProtKB-UniRule"/>
</dbReference>
<evidence type="ECO:0000256" key="10">
    <source>
        <dbReference type="ARBA" id="ARBA00023125"/>
    </source>
</evidence>
<evidence type="ECO:0000256" key="8">
    <source>
        <dbReference type="ARBA" id="ARBA00022884"/>
    </source>
</evidence>
<evidence type="ECO:0000256" key="12">
    <source>
        <dbReference type="ARBA" id="ARBA00046380"/>
    </source>
</evidence>
<keyword evidence="9 13" id="KW-0051">Antiviral defense</keyword>
<name>A0A0D8IYR9_9FIRM</name>
<comment type="subunit">
    <text evidence="12 13">Monomer. Binds crRNA and tracrRNA.</text>
</comment>
<comment type="similarity">
    <text evidence="13">Belongs to the CRISPR-associated Cas9 family.</text>
</comment>
<evidence type="ECO:0000256" key="11">
    <source>
        <dbReference type="ARBA" id="ARBA00023211"/>
    </source>
</evidence>
<feature type="active site" description="Proton acceptor for HNH nuclease domain" evidence="13">
    <location>
        <position position="591"/>
    </location>
</feature>
<dbReference type="EMBL" id="JXXK01000033">
    <property type="protein sequence ID" value="KJF38683.1"/>
    <property type="molecule type" value="Genomic_DNA"/>
</dbReference>
<dbReference type="NCBIfam" id="TIGR01865">
    <property type="entry name" value="cas_Csn1"/>
    <property type="match status" value="1"/>
</dbReference>
<accession>A0A0D8IYR9</accession>
<dbReference type="Proteomes" id="UP000032483">
    <property type="component" value="Unassembled WGS sequence"/>
</dbReference>
<keyword evidence="7 13" id="KW-0460">Magnesium</keyword>
<keyword evidence="11" id="KW-0464">Manganese</keyword>
<comment type="similarity">
    <text evidence="2">Belongs to the CRISPR-associated protein Cas9 family. Subtype II-A subfamily.</text>
</comment>
<dbReference type="InterPro" id="IPR033114">
    <property type="entry name" value="HNH_CAS9"/>
</dbReference>
<keyword evidence="3 13" id="KW-0540">Nuclease</keyword>
<evidence type="ECO:0000256" key="13">
    <source>
        <dbReference type="HAMAP-Rule" id="MF_01480"/>
    </source>
</evidence>
<comment type="function">
    <text evidence="13">CRISPR (clustered regularly interspaced short palindromic repeat) is an adaptive immune system that provides protection against mobile genetic elements (viruses, transposable elements and conjugative plasmids). CRISPR clusters contain spacers, sequences complementary to antecedent mobile elements, and target invading nucleic acids. CRISPR clusters are transcribed and processed into CRISPR RNA (crRNA). In type II CRISPR systems correct processing of pre-crRNA requires a trans-encoded small RNA (tracrRNA), endogenous ribonuclease 3 (rnc) and this protein. The tracrRNA serves as a guide for ribonuclease 3-aided processing of pre-crRNA. Subsequently Cas9/crRNA/tracrRNA endonucleolytically cleaves linear or circular dsDNA target complementary to the spacer; Cas9 is inactive in the absence of the 2 guide RNAs (gRNA). Cas9 recognizes the protospacer adjacent motif (PAM) in the CRISPR repeat sequences to help distinguish self versus nonself, as targets within the bacterial CRISPR locus do not have PAMs. PAM recognition is also required for catalytic activity.</text>
</comment>
<feature type="active site" description="For RuvC-like nuclease domain" evidence="13">
    <location>
        <position position="11"/>
    </location>
</feature>
<keyword evidence="4 13" id="KW-0479">Metal-binding</keyword>
<evidence type="ECO:0000259" key="14">
    <source>
        <dbReference type="PROSITE" id="PS51749"/>
    </source>
</evidence>
<dbReference type="HAMAP" id="MF_01480">
    <property type="entry name" value="Cas9"/>
    <property type="match status" value="1"/>
</dbReference>
<evidence type="ECO:0000256" key="6">
    <source>
        <dbReference type="ARBA" id="ARBA00022801"/>
    </source>
</evidence>
<dbReference type="InterPro" id="IPR028629">
    <property type="entry name" value="Cas9"/>
</dbReference>
<feature type="binding site" evidence="13">
    <location>
        <position position="11"/>
    </location>
    <ligand>
        <name>Mg(2+)</name>
        <dbReference type="ChEBI" id="CHEBI:18420"/>
        <label>1</label>
    </ligand>
</feature>
<feature type="binding site" evidence="13">
    <location>
        <position position="11"/>
    </location>
    <ligand>
        <name>Mg(2+)</name>
        <dbReference type="ChEBI" id="CHEBI:18420"/>
        <label>2</label>
    </ligand>
</feature>
<keyword evidence="10 13" id="KW-0238">DNA-binding</keyword>
<evidence type="ECO:0000256" key="5">
    <source>
        <dbReference type="ARBA" id="ARBA00022759"/>
    </source>
</evidence>
<evidence type="ECO:0000313" key="16">
    <source>
        <dbReference type="Proteomes" id="UP000032483"/>
    </source>
</evidence>
<dbReference type="GeneID" id="42858144"/>
<dbReference type="GO" id="GO:0016787">
    <property type="term" value="F:hydrolase activity"/>
    <property type="evidence" value="ECO:0007669"/>
    <property type="project" value="UniProtKB-KW"/>
</dbReference>
<dbReference type="GO" id="GO:0043571">
    <property type="term" value="P:maintenance of CRISPR repeat elements"/>
    <property type="evidence" value="ECO:0007669"/>
    <property type="project" value="UniProtKB-UniRule"/>
</dbReference>
<feature type="binding site" evidence="13">
    <location>
        <position position="728"/>
    </location>
    <ligand>
        <name>Mg(2+)</name>
        <dbReference type="ChEBI" id="CHEBI:18420"/>
        <label>2</label>
    </ligand>
</feature>
<dbReference type="GO" id="GO:0003677">
    <property type="term" value="F:DNA binding"/>
    <property type="evidence" value="ECO:0007669"/>
    <property type="project" value="UniProtKB-UniRule"/>
</dbReference>
<dbReference type="InterPro" id="IPR003615">
    <property type="entry name" value="HNH_nuc"/>
</dbReference>
<dbReference type="EC" id="3.1.-.-" evidence="13"/>
<dbReference type="AlphaFoldDB" id="A0A0D8IYR9"/>
<comment type="cofactor">
    <cofactor evidence="1 13">
        <name>Mg(2+)</name>
        <dbReference type="ChEBI" id="CHEBI:18420"/>
    </cofactor>
</comment>
<feature type="domain" description="HNH Cas9-type" evidence="14">
    <location>
        <begin position="517"/>
        <end position="669"/>
    </location>
</feature>
<keyword evidence="6 13" id="KW-0378">Hydrolase</keyword>
<gene>
    <name evidence="13" type="primary">cas9</name>
    <name evidence="15" type="ORF">TQ39_16470</name>
</gene>
<evidence type="ECO:0000256" key="9">
    <source>
        <dbReference type="ARBA" id="ARBA00023118"/>
    </source>
</evidence>
<dbReference type="Pfam" id="PF18470">
    <property type="entry name" value="Cas9_a"/>
    <property type="match status" value="1"/>
</dbReference>
<dbReference type="InterPro" id="IPR040619">
    <property type="entry name" value="Cas9_alpha-helical_lobe"/>
</dbReference>
<comment type="domain">
    <text evidence="13">Has 2 endonuclease domains. The discontinuous RuvC-like domain cleaves the target DNA noncomplementary to crRNA while the HNH nuclease domain cleaves the target DNA complementary to crRNA.</text>
</comment>
<organism evidence="15 16">
    <name type="scientific">Ruthenibacterium lactatiformans</name>
    <dbReference type="NCBI Taxonomy" id="1550024"/>
    <lineage>
        <taxon>Bacteria</taxon>
        <taxon>Bacillati</taxon>
        <taxon>Bacillota</taxon>
        <taxon>Clostridia</taxon>
        <taxon>Eubacteriales</taxon>
        <taxon>Oscillospiraceae</taxon>
        <taxon>Ruthenibacterium</taxon>
    </lineage>
</organism>
<dbReference type="GO" id="GO:0051607">
    <property type="term" value="P:defense response to virus"/>
    <property type="evidence" value="ECO:0007669"/>
    <property type="project" value="UniProtKB-UniRule"/>
</dbReference>
<evidence type="ECO:0000256" key="2">
    <source>
        <dbReference type="ARBA" id="ARBA00005244"/>
    </source>
</evidence>
<dbReference type="GO" id="GO:0046872">
    <property type="term" value="F:metal ion binding"/>
    <property type="evidence" value="ECO:0007669"/>
    <property type="project" value="UniProtKB-UniRule"/>
</dbReference>
<dbReference type="Gene3D" id="3.30.420.10">
    <property type="entry name" value="Ribonuclease H-like superfamily/Ribonuclease H"/>
    <property type="match status" value="3"/>
</dbReference>
<evidence type="ECO:0000256" key="7">
    <source>
        <dbReference type="ARBA" id="ARBA00022842"/>
    </source>
</evidence>
<dbReference type="InterPro" id="IPR041383">
    <property type="entry name" value="RuvC_III"/>
</dbReference>
<reference evidence="15" key="1">
    <citation type="submission" date="2015-02" db="EMBL/GenBank/DDBJ databases">
        <title>A novel member of the family Ruminococcaceae isolated from human feces.</title>
        <authorList>
            <person name="Shkoporov A.N."/>
            <person name="Chaplin A.V."/>
            <person name="Motuzova O.V."/>
            <person name="Kafarskaia L.I."/>
            <person name="Khokhlova E.V."/>
            <person name="Efimov B.A."/>
        </authorList>
    </citation>
    <scope>NUCLEOTIDE SEQUENCE [LARGE SCALE GENOMIC DNA]</scope>
    <source>
        <strain evidence="15">585-1</strain>
    </source>
</reference>
<evidence type="ECO:0000313" key="15">
    <source>
        <dbReference type="EMBL" id="KJF38683.1"/>
    </source>
</evidence>
<protein>
    <recommendedName>
        <fullName evidence="13">CRISPR-associated endonuclease Cas9</fullName>
        <ecNumber evidence="13">3.1.-.-</ecNumber>
    </recommendedName>
</protein>
<dbReference type="PROSITE" id="PS51749">
    <property type="entry name" value="HNH_CAS9"/>
    <property type="match status" value="1"/>
</dbReference>